<dbReference type="InterPro" id="IPR027417">
    <property type="entry name" value="P-loop_NTPase"/>
</dbReference>
<keyword evidence="1" id="KW-0418">Kinase</keyword>
<organism evidence="1 2">
    <name type="scientific">Endomicrobium trichonymphae</name>
    <dbReference type="NCBI Taxonomy" id="1408204"/>
    <lineage>
        <taxon>Bacteria</taxon>
        <taxon>Pseudomonadati</taxon>
        <taxon>Elusimicrobiota</taxon>
        <taxon>Endomicrobiia</taxon>
        <taxon>Endomicrobiales</taxon>
        <taxon>Endomicrobiaceae</taxon>
        <taxon>Candidatus Endomicrobiellum</taxon>
    </lineage>
</organism>
<sequence length="211" mass="24312">MNKKFAITIARQYGSGGFLIGKKLSKDLNTAFYDKELIKIASEKSGLGKELFEASDEKKHFWFLGGLHELFANIFGLEQSNNNIILNDSLFKIQSDIIKQLAEKESSIFIGRCANYVLRNHPECINVFVHADIKDRIKRISLHKNITDNKALEEIEHVDRERSKYYNYYTGKVWGAADSYHLCINSSILGIDETAELIRFFIERKKTQIKV</sequence>
<reference evidence="1 2" key="1">
    <citation type="submission" date="2015-11" db="EMBL/GenBank/DDBJ databases">
        <title>Evidence for parallel genomic evolution in an endosymbiosis of termite gut flagellates.</title>
        <authorList>
            <person name="Zheng H."/>
        </authorList>
    </citation>
    <scope>NUCLEOTIDE SEQUENCE [LARGE SCALE GENOMIC DNA]</scope>
    <source>
        <strain evidence="1 2">CET450</strain>
    </source>
</reference>
<keyword evidence="2" id="KW-1185">Reference proteome</keyword>
<dbReference type="Proteomes" id="UP000095237">
    <property type="component" value="Unassembled WGS sequence"/>
</dbReference>
<dbReference type="GO" id="GO:0016301">
    <property type="term" value="F:kinase activity"/>
    <property type="evidence" value="ECO:0007669"/>
    <property type="project" value="UniProtKB-KW"/>
</dbReference>
<name>A0A1E5IM97_ENDTX</name>
<comment type="caution">
    <text evidence="1">The sequence shown here is derived from an EMBL/GenBank/DDBJ whole genome shotgun (WGS) entry which is preliminary data.</text>
</comment>
<proteinExistence type="predicted"/>
<dbReference type="EMBL" id="LNVX01000235">
    <property type="protein sequence ID" value="OEG71088.1"/>
    <property type="molecule type" value="Genomic_DNA"/>
</dbReference>
<evidence type="ECO:0000313" key="1">
    <source>
        <dbReference type="EMBL" id="OEG71088.1"/>
    </source>
</evidence>
<keyword evidence="1" id="KW-0808">Transferase</keyword>
<evidence type="ECO:0000313" key="2">
    <source>
        <dbReference type="Proteomes" id="UP000095237"/>
    </source>
</evidence>
<dbReference type="AlphaFoldDB" id="A0A1E5IM97"/>
<accession>A0A1E5IM97</accession>
<gene>
    <name evidence="1" type="ORF">ATZ36_16375</name>
</gene>
<dbReference type="Gene3D" id="3.40.50.300">
    <property type="entry name" value="P-loop containing nucleotide triphosphate hydrolases"/>
    <property type="match status" value="1"/>
</dbReference>
<dbReference type="Pfam" id="PF13189">
    <property type="entry name" value="Cytidylate_kin2"/>
    <property type="match status" value="1"/>
</dbReference>
<protein>
    <submittedName>
        <fullName evidence="1">Cytidylate kinase</fullName>
    </submittedName>
</protein>
<dbReference type="SUPFAM" id="SSF52540">
    <property type="entry name" value="P-loop containing nucleoside triphosphate hydrolases"/>
    <property type="match status" value="1"/>
</dbReference>